<dbReference type="InterPro" id="IPR037171">
    <property type="entry name" value="NagB/RpiA_transferase-like"/>
</dbReference>
<accession>A0ABV4NID7</accession>
<organism evidence="5 6">
    <name type="scientific">Microbulbifer echini</name>
    <dbReference type="NCBI Taxonomy" id="1529067"/>
    <lineage>
        <taxon>Bacteria</taxon>
        <taxon>Pseudomonadati</taxon>
        <taxon>Pseudomonadota</taxon>
        <taxon>Gammaproteobacteria</taxon>
        <taxon>Cellvibrionales</taxon>
        <taxon>Microbulbiferaceae</taxon>
        <taxon>Microbulbifer</taxon>
    </lineage>
</organism>
<name>A0ABV4NID7_9GAMM</name>
<dbReference type="PRINTS" id="PR00037">
    <property type="entry name" value="HTHLACR"/>
</dbReference>
<dbReference type="SUPFAM" id="SSF46785">
    <property type="entry name" value="Winged helix' DNA-binding domain"/>
    <property type="match status" value="1"/>
</dbReference>
<dbReference type="SMART" id="SM00420">
    <property type="entry name" value="HTH_DEOR"/>
    <property type="match status" value="1"/>
</dbReference>
<dbReference type="InterPro" id="IPR036388">
    <property type="entry name" value="WH-like_DNA-bd_sf"/>
</dbReference>
<proteinExistence type="predicted"/>
<evidence type="ECO:0000256" key="2">
    <source>
        <dbReference type="ARBA" id="ARBA00023125"/>
    </source>
</evidence>
<dbReference type="PROSITE" id="PS00894">
    <property type="entry name" value="HTH_DEOR_1"/>
    <property type="match status" value="1"/>
</dbReference>
<dbReference type="SUPFAM" id="SSF100950">
    <property type="entry name" value="NagB/RpiA/CoA transferase-like"/>
    <property type="match status" value="1"/>
</dbReference>
<keyword evidence="1" id="KW-0805">Transcription regulation</keyword>
<comment type="caution">
    <text evidence="5">The sequence shown here is derived from an EMBL/GenBank/DDBJ whole genome shotgun (WGS) entry which is preliminary data.</text>
</comment>
<dbReference type="Pfam" id="PF00455">
    <property type="entry name" value="DeoRC"/>
    <property type="match status" value="1"/>
</dbReference>
<dbReference type="PANTHER" id="PTHR30363">
    <property type="entry name" value="HTH-TYPE TRANSCRIPTIONAL REGULATOR SRLR-RELATED"/>
    <property type="match status" value="1"/>
</dbReference>
<reference evidence="5 6" key="1">
    <citation type="submission" date="2024-08" db="EMBL/GenBank/DDBJ databases">
        <authorList>
            <person name="Ishaq N."/>
        </authorList>
    </citation>
    <scope>NUCLEOTIDE SEQUENCE [LARGE SCALE GENOMIC DNA]</scope>
    <source>
        <strain evidence="5 6">JCM 30400</strain>
    </source>
</reference>
<dbReference type="GO" id="GO:0003677">
    <property type="term" value="F:DNA binding"/>
    <property type="evidence" value="ECO:0007669"/>
    <property type="project" value="UniProtKB-KW"/>
</dbReference>
<protein>
    <submittedName>
        <fullName evidence="5">DeoR/GlpR family DNA-binding transcription regulator</fullName>
    </submittedName>
</protein>
<evidence type="ECO:0000313" key="5">
    <source>
        <dbReference type="EMBL" id="MFA0789324.1"/>
    </source>
</evidence>
<dbReference type="RefSeq" id="WP_371842439.1">
    <property type="nucleotide sequence ID" value="NZ_JBGMEL010000002.1"/>
</dbReference>
<sequence>MSKRNTQHRRHGIMSLLNEAGEASVEQLARQFETSEVTIRKDLTAMENHGLLLRRRGGAIPVPRELVVEEGPSEVKRAISRAAAALIPDHHRIVIDYGRTTAAMIPELERKRGLVVMTNSLNVANALRELENEPTLLMTGGTWDPHFEAFQGKVAEQVLRDYDFDRAFIGADGIDLERGTCTFNEQIGLSRVMAEVAREVVVLAESSKVGRRIPNLELSWAQVDVLVTDSALDESAREQLQDLGVRVICAAPTSSAQD</sequence>
<dbReference type="InterPro" id="IPR001034">
    <property type="entry name" value="DeoR_HTH"/>
</dbReference>
<dbReference type="InterPro" id="IPR018356">
    <property type="entry name" value="Tscrpt_reg_HTH_DeoR_CS"/>
</dbReference>
<keyword evidence="2 5" id="KW-0238">DNA-binding</keyword>
<dbReference type="Proteomes" id="UP001569414">
    <property type="component" value="Unassembled WGS sequence"/>
</dbReference>
<dbReference type="Gene3D" id="1.10.10.10">
    <property type="entry name" value="Winged helix-like DNA-binding domain superfamily/Winged helix DNA-binding domain"/>
    <property type="match status" value="1"/>
</dbReference>
<dbReference type="PROSITE" id="PS51000">
    <property type="entry name" value="HTH_DEOR_2"/>
    <property type="match status" value="1"/>
</dbReference>
<evidence type="ECO:0000313" key="6">
    <source>
        <dbReference type="Proteomes" id="UP001569414"/>
    </source>
</evidence>
<dbReference type="Pfam" id="PF08220">
    <property type="entry name" value="HTH_DeoR"/>
    <property type="match status" value="1"/>
</dbReference>
<dbReference type="Gene3D" id="3.40.50.1360">
    <property type="match status" value="1"/>
</dbReference>
<keyword evidence="3" id="KW-0804">Transcription</keyword>
<feature type="domain" description="HTH deoR-type" evidence="4">
    <location>
        <begin position="6"/>
        <end position="61"/>
    </location>
</feature>
<gene>
    <name evidence="5" type="ORF">ACCI51_02130</name>
</gene>
<dbReference type="EMBL" id="JBGMEL010000002">
    <property type="protein sequence ID" value="MFA0789324.1"/>
    <property type="molecule type" value="Genomic_DNA"/>
</dbReference>
<dbReference type="InterPro" id="IPR014036">
    <property type="entry name" value="DeoR-like_C"/>
</dbReference>
<dbReference type="SMART" id="SM01134">
    <property type="entry name" value="DeoRC"/>
    <property type="match status" value="1"/>
</dbReference>
<keyword evidence="6" id="KW-1185">Reference proteome</keyword>
<evidence type="ECO:0000259" key="4">
    <source>
        <dbReference type="PROSITE" id="PS51000"/>
    </source>
</evidence>
<dbReference type="InterPro" id="IPR036390">
    <property type="entry name" value="WH_DNA-bd_sf"/>
</dbReference>
<dbReference type="InterPro" id="IPR050313">
    <property type="entry name" value="Carb_Metab_HTH_regulators"/>
</dbReference>
<dbReference type="PANTHER" id="PTHR30363:SF44">
    <property type="entry name" value="AGA OPERON TRANSCRIPTIONAL REPRESSOR-RELATED"/>
    <property type="match status" value="1"/>
</dbReference>
<evidence type="ECO:0000256" key="1">
    <source>
        <dbReference type="ARBA" id="ARBA00023015"/>
    </source>
</evidence>
<evidence type="ECO:0000256" key="3">
    <source>
        <dbReference type="ARBA" id="ARBA00023163"/>
    </source>
</evidence>